<evidence type="ECO:0000313" key="2">
    <source>
        <dbReference type="Proteomes" id="UP000431462"/>
    </source>
</evidence>
<sequence>MKVSELQSILLEELKFLLPDWKFIKSKREFQRSEEGFVWYLHIGCINHSEDFDAVADVAVEFKAGKERLCIVGAELGNIEGRGQLRFPVSNREAAKSSAFELYEHFNERGLPFLRKYSDPAEVVGTLRNGGAEAMLISPLLKQHQDQINRLSSHYGVSL</sequence>
<reference evidence="1 2" key="1">
    <citation type="submission" date="2019-06" db="EMBL/GenBank/DDBJ databases">
        <title>Enrichment of Autotrophic Halophilic Microorganisms from Red Sea Brine Pool Using Microbial Electrosynthesis System.</title>
        <authorList>
            <person name="Alqahtani M.F."/>
            <person name="Bajracharya S."/>
            <person name="Katuri K.P."/>
            <person name="Ali M."/>
            <person name="Saikaly P.E."/>
        </authorList>
    </citation>
    <scope>NUCLEOTIDE SEQUENCE [LARGE SCALE GENOMIC DNA]</scope>
    <source>
        <strain evidence="1">MES15</strain>
    </source>
</reference>
<comment type="caution">
    <text evidence="1">The sequence shown here is derived from an EMBL/GenBank/DDBJ whole genome shotgun (WGS) entry which is preliminary data.</text>
</comment>
<dbReference type="AlphaFoldDB" id="A0A844I2C8"/>
<name>A0A844I2C8_9GAMM</name>
<evidence type="ECO:0000313" key="1">
    <source>
        <dbReference type="EMBL" id="MTJ00467.1"/>
    </source>
</evidence>
<dbReference type="Proteomes" id="UP000431462">
    <property type="component" value="Unassembled WGS sequence"/>
</dbReference>
<accession>A0A844I2C8</accession>
<organism evidence="1 2">
    <name type="scientific">Marinobacter adhaerens</name>
    <dbReference type="NCBI Taxonomy" id="1033846"/>
    <lineage>
        <taxon>Bacteria</taxon>
        <taxon>Pseudomonadati</taxon>
        <taxon>Pseudomonadota</taxon>
        <taxon>Gammaproteobacteria</taxon>
        <taxon>Pseudomonadales</taxon>
        <taxon>Marinobacteraceae</taxon>
        <taxon>Marinobacter</taxon>
    </lineage>
</organism>
<proteinExistence type="predicted"/>
<dbReference type="EMBL" id="VENC01000022">
    <property type="protein sequence ID" value="MTJ00467.1"/>
    <property type="molecule type" value="Genomic_DNA"/>
</dbReference>
<gene>
    <name evidence="1" type="ORF">FH752_17825</name>
</gene>
<protein>
    <submittedName>
        <fullName evidence="1">Uncharacterized protein</fullName>
    </submittedName>
</protein>